<evidence type="ECO:0000256" key="1">
    <source>
        <dbReference type="SAM" id="Phobius"/>
    </source>
</evidence>
<proteinExistence type="predicted"/>
<reference evidence="2" key="1">
    <citation type="submission" date="2020-05" db="EMBL/GenBank/DDBJ databases">
        <authorList>
            <person name="Chiriac C."/>
            <person name="Salcher M."/>
            <person name="Ghai R."/>
            <person name="Kavagutti S V."/>
        </authorList>
    </citation>
    <scope>NUCLEOTIDE SEQUENCE</scope>
</reference>
<keyword evidence="1" id="KW-0472">Membrane</keyword>
<gene>
    <name evidence="2" type="ORF">UFOPK3427_00158</name>
    <name evidence="3" type="ORF">UFOPK4112_01083</name>
</gene>
<dbReference type="EMBL" id="CAFBPM010000009">
    <property type="protein sequence ID" value="CAB5023912.1"/>
    <property type="molecule type" value="Genomic_DNA"/>
</dbReference>
<protein>
    <submittedName>
        <fullName evidence="2">Unannotated protein</fullName>
    </submittedName>
</protein>
<organism evidence="2">
    <name type="scientific">freshwater metagenome</name>
    <dbReference type="NCBI Taxonomy" id="449393"/>
    <lineage>
        <taxon>unclassified sequences</taxon>
        <taxon>metagenomes</taxon>
        <taxon>ecological metagenomes</taxon>
    </lineage>
</organism>
<dbReference type="EMBL" id="CAFBLT010000001">
    <property type="protein sequence ID" value="CAB4860521.1"/>
    <property type="molecule type" value="Genomic_DNA"/>
</dbReference>
<feature type="transmembrane region" description="Helical" evidence="1">
    <location>
        <begin position="12"/>
        <end position="32"/>
    </location>
</feature>
<sequence>MAEGDKSGMGTLEIAAIVIVVLFVGVVLFGFMNAIAGALWFVIKFAVLVGVLFLMVRWAFKRATR</sequence>
<dbReference type="AlphaFoldDB" id="A0A6J7CRP3"/>
<accession>A0A6J7CRP3</accession>
<evidence type="ECO:0000313" key="3">
    <source>
        <dbReference type="EMBL" id="CAB5023912.1"/>
    </source>
</evidence>
<keyword evidence="1" id="KW-1133">Transmembrane helix</keyword>
<evidence type="ECO:0000313" key="2">
    <source>
        <dbReference type="EMBL" id="CAB4860521.1"/>
    </source>
</evidence>
<feature type="transmembrane region" description="Helical" evidence="1">
    <location>
        <begin position="38"/>
        <end position="60"/>
    </location>
</feature>
<name>A0A6J7CRP3_9ZZZZ</name>
<keyword evidence="1" id="KW-0812">Transmembrane</keyword>